<feature type="domain" description="AAA" evidence="10">
    <location>
        <begin position="586"/>
        <end position="717"/>
    </location>
</feature>
<name>A0ABU0TDF8_9FLAO</name>
<evidence type="ECO:0000256" key="3">
    <source>
        <dbReference type="ARBA" id="ARBA00022679"/>
    </source>
</evidence>
<evidence type="ECO:0000313" key="13">
    <source>
        <dbReference type="Proteomes" id="UP001225072"/>
    </source>
</evidence>
<keyword evidence="9" id="KW-0812">Transmembrane</keyword>
<evidence type="ECO:0000256" key="4">
    <source>
        <dbReference type="ARBA" id="ARBA00022741"/>
    </source>
</evidence>
<dbReference type="RefSeq" id="WP_307445591.1">
    <property type="nucleotide sequence ID" value="NZ_JAUTAL010000001.1"/>
</dbReference>
<evidence type="ECO:0000256" key="8">
    <source>
        <dbReference type="ARBA" id="ARBA00051245"/>
    </source>
</evidence>
<keyword evidence="4" id="KW-0547">Nucleotide-binding</keyword>
<dbReference type="PANTHER" id="PTHR32309:SF13">
    <property type="entry name" value="FERRIC ENTEROBACTIN TRANSPORT PROTEIN FEPE"/>
    <property type="match status" value="1"/>
</dbReference>
<dbReference type="EMBL" id="JAUTAL010000001">
    <property type="protein sequence ID" value="MDQ1095108.1"/>
    <property type="molecule type" value="Genomic_DNA"/>
</dbReference>
<accession>A0ABU0TDF8</accession>
<evidence type="ECO:0000256" key="2">
    <source>
        <dbReference type="ARBA" id="ARBA00011903"/>
    </source>
</evidence>
<dbReference type="InterPro" id="IPR005702">
    <property type="entry name" value="Wzc-like_C"/>
</dbReference>
<dbReference type="NCBIfam" id="TIGR01007">
    <property type="entry name" value="eps_fam"/>
    <property type="match status" value="1"/>
</dbReference>
<dbReference type="EC" id="2.7.10.2" evidence="2"/>
<keyword evidence="6" id="KW-0067">ATP-binding</keyword>
<dbReference type="SUPFAM" id="SSF52540">
    <property type="entry name" value="P-loop containing nucleoside triphosphate hydrolases"/>
    <property type="match status" value="1"/>
</dbReference>
<feature type="domain" description="Tyrosine-protein kinase G-rich" evidence="11">
    <location>
        <begin position="444"/>
        <end position="517"/>
    </location>
</feature>
<evidence type="ECO:0000259" key="11">
    <source>
        <dbReference type="Pfam" id="PF13807"/>
    </source>
</evidence>
<dbReference type="InterPro" id="IPR032807">
    <property type="entry name" value="GNVR"/>
</dbReference>
<dbReference type="Pfam" id="PF13807">
    <property type="entry name" value="GNVR"/>
    <property type="match status" value="1"/>
</dbReference>
<organism evidence="12 13">
    <name type="scientific">Chryseobacterium camelliae</name>
    <dbReference type="NCBI Taxonomy" id="1265445"/>
    <lineage>
        <taxon>Bacteria</taxon>
        <taxon>Pseudomonadati</taxon>
        <taxon>Bacteroidota</taxon>
        <taxon>Flavobacteriia</taxon>
        <taxon>Flavobacteriales</taxon>
        <taxon>Weeksellaceae</taxon>
        <taxon>Chryseobacterium group</taxon>
        <taxon>Chryseobacterium</taxon>
    </lineage>
</organism>
<keyword evidence="13" id="KW-1185">Reference proteome</keyword>
<evidence type="ECO:0000256" key="5">
    <source>
        <dbReference type="ARBA" id="ARBA00022777"/>
    </source>
</evidence>
<comment type="caution">
    <text evidence="12">The sequence shown here is derived from an EMBL/GenBank/DDBJ whole genome shotgun (WGS) entry which is preliminary data.</text>
</comment>
<protein>
    <recommendedName>
        <fullName evidence="2">non-specific protein-tyrosine kinase</fullName>
        <ecNumber evidence="2">2.7.10.2</ecNumber>
    </recommendedName>
</protein>
<dbReference type="InterPro" id="IPR027417">
    <property type="entry name" value="P-loop_NTPase"/>
</dbReference>
<keyword evidence="9" id="KW-0472">Membrane</keyword>
<gene>
    <name evidence="12" type="ORF">QE404_000255</name>
</gene>
<sequence>MDHNYLQEKAQNDTFNLREIIKPYLYRWYWFILGVLATIIFAWFLLRYTIPVYNTEATLLIKEVKKSTSGQPEMSVISELGGIGGMGTNSIDNEIEIFKSKKLMLSVVKELGLETNIYAKGNLKDSELYKESAPFVVRVISEKRNAVYPNKEVLAIVNNNNITIKSESFKKDIQVEFNKAVTMPFGIVIFQKNPLFNKSAVDTGKYILQFMSGIDRTRSLLSQLNVSLVQKEATVLKISMSSEVPEKAQDILNRLAVNYNREANLDKNSEAQKTASFIDERIKLIGEELGKVETQKEDFKVQNNIADIKAEAELSLENAAKIRQTQIDNESQLELVNSLIGYLNKQGAYQVLPLNVGLTDSNTASDITMYNQLITERERLLASSTTANPLVQDITKQIGNMRTAISESLRKSRSALQIVNANIQSEQNRLSGRISKVPVQEKLFRSIERQQNIKEQLYLLLLQKREEAAISLAIAAPKARIVDDALTNPTPVSPKKSIIYLGALLIGLLIPFVIIYVLELFNNKLQTKKDLEKLSMGPAVVGELPSLEKGHSELIQLNDLSPLAEAFRILITNINFMLPKNSKGNVIFVTSSVKGEGKTFTAVNLALTLATPRKKVVIIGSDIRNPQLQRYNENRRGLVGLSEYMYDQQVQTSEIIHSSTFNPYCDVIYSGAITPNPTELLSNGRYQHLVESLKSEYDYIILDTAPLMLVTDSFIIADVADVTVYVTRSNFTEKELVLFANAQIADKKIKNVVFVLNDVKDKFRAYGNKYGYGYSADEAKPWWKKLFD</sequence>
<keyword evidence="5 12" id="KW-0418">Kinase</keyword>
<evidence type="ECO:0000256" key="6">
    <source>
        <dbReference type="ARBA" id="ARBA00022840"/>
    </source>
</evidence>
<evidence type="ECO:0000256" key="9">
    <source>
        <dbReference type="SAM" id="Phobius"/>
    </source>
</evidence>
<keyword evidence="7" id="KW-0829">Tyrosine-protein kinase</keyword>
<dbReference type="InterPro" id="IPR025669">
    <property type="entry name" value="AAA_dom"/>
</dbReference>
<comment type="catalytic activity">
    <reaction evidence="8">
        <text>L-tyrosyl-[protein] + ATP = O-phospho-L-tyrosyl-[protein] + ADP + H(+)</text>
        <dbReference type="Rhea" id="RHEA:10596"/>
        <dbReference type="Rhea" id="RHEA-COMP:10136"/>
        <dbReference type="Rhea" id="RHEA-COMP:20101"/>
        <dbReference type="ChEBI" id="CHEBI:15378"/>
        <dbReference type="ChEBI" id="CHEBI:30616"/>
        <dbReference type="ChEBI" id="CHEBI:46858"/>
        <dbReference type="ChEBI" id="CHEBI:61978"/>
        <dbReference type="ChEBI" id="CHEBI:456216"/>
        <dbReference type="EC" id="2.7.10.2"/>
    </reaction>
</comment>
<feature type="transmembrane region" description="Helical" evidence="9">
    <location>
        <begin position="28"/>
        <end position="46"/>
    </location>
</feature>
<evidence type="ECO:0000313" key="12">
    <source>
        <dbReference type="EMBL" id="MDQ1095108.1"/>
    </source>
</evidence>
<dbReference type="Gene3D" id="3.40.50.300">
    <property type="entry name" value="P-loop containing nucleotide triphosphate hydrolases"/>
    <property type="match status" value="1"/>
</dbReference>
<dbReference type="InterPro" id="IPR050445">
    <property type="entry name" value="Bact_polysacc_biosynth/exp"/>
</dbReference>
<reference evidence="12 13" key="1">
    <citation type="submission" date="2023-07" db="EMBL/GenBank/DDBJ databases">
        <title>Functional and genomic diversity of the sorghum phyllosphere microbiome.</title>
        <authorList>
            <person name="Shade A."/>
        </authorList>
    </citation>
    <scope>NUCLEOTIDE SEQUENCE [LARGE SCALE GENOMIC DNA]</scope>
    <source>
        <strain evidence="12 13">SORGH_AS_1064</strain>
    </source>
</reference>
<evidence type="ECO:0000256" key="1">
    <source>
        <dbReference type="ARBA" id="ARBA00007316"/>
    </source>
</evidence>
<keyword evidence="9" id="KW-1133">Transmembrane helix</keyword>
<dbReference type="CDD" id="cd05387">
    <property type="entry name" value="BY-kinase"/>
    <property type="match status" value="1"/>
</dbReference>
<dbReference type="Pfam" id="PF13614">
    <property type="entry name" value="AAA_31"/>
    <property type="match status" value="1"/>
</dbReference>
<dbReference type="PANTHER" id="PTHR32309">
    <property type="entry name" value="TYROSINE-PROTEIN KINASE"/>
    <property type="match status" value="1"/>
</dbReference>
<evidence type="ECO:0000256" key="7">
    <source>
        <dbReference type="ARBA" id="ARBA00023137"/>
    </source>
</evidence>
<feature type="transmembrane region" description="Helical" evidence="9">
    <location>
        <begin position="498"/>
        <end position="518"/>
    </location>
</feature>
<keyword evidence="3 12" id="KW-0808">Transferase</keyword>
<evidence type="ECO:0000259" key="10">
    <source>
        <dbReference type="Pfam" id="PF13614"/>
    </source>
</evidence>
<comment type="similarity">
    <text evidence="1">Belongs to the CpsD/CapB family.</text>
</comment>
<dbReference type="GO" id="GO:0016301">
    <property type="term" value="F:kinase activity"/>
    <property type="evidence" value="ECO:0007669"/>
    <property type="project" value="UniProtKB-KW"/>
</dbReference>
<dbReference type="Proteomes" id="UP001225072">
    <property type="component" value="Unassembled WGS sequence"/>
</dbReference>
<proteinExistence type="inferred from homology"/>